<dbReference type="PROSITE" id="PS00108">
    <property type="entry name" value="PROTEIN_KINASE_ST"/>
    <property type="match status" value="1"/>
</dbReference>
<gene>
    <name evidence="2" type="ORF">K505DRAFT_333134</name>
</gene>
<name>A0A6A6XR15_9PLEO</name>
<protein>
    <recommendedName>
        <fullName evidence="1">Protein kinase domain-containing protein</fullName>
    </recommendedName>
</protein>
<dbReference type="EMBL" id="MU001776">
    <property type="protein sequence ID" value="KAF2798809.1"/>
    <property type="molecule type" value="Genomic_DNA"/>
</dbReference>
<accession>A0A6A6XR15</accession>
<evidence type="ECO:0000313" key="3">
    <source>
        <dbReference type="Proteomes" id="UP000799757"/>
    </source>
</evidence>
<dbReference type="Gene3D" id="1.10.510.10">
    <property type="entry name" value="Transferase(Phosphotransferase) domain 1"/>
    <property type="match status" value="1"/>
</dbReference>
<dbReference type="InterPro" id="IPR008271">
    <property type="entry name" value="Ser/Thr_kinase_AS"/>
</dbReference>
<keyword evidence="3" id="KW-1185">Reference proteome</keyword>
<dbReference type="Proteomes" id="UP000799757">
    <property type="component" value="Unassembled WGS sequence"/>
</dbReference>
<dbReference type="InterPro" id="IPR011009">
    <property type="entry name" value="Kinase-like_dom_sf"/>
</dbReference>
<dbReference type="InterPro" id="IPR000719">
    <property type="entry name" value="Prot_kinase_dom"/>
</dbReference>
<sequence>MSDTAATLRDAPADVLEKYELYKRVADGGNGTIDFGLSREKVRAYKHIARDPSFYSHVRRDLVAVKLPFGFPVARTAAWAEVQCLEVIRAAVETPGFSMFKDSFAEIVDADRKHDDVGECYWFVMRAVESGVTLNTLNLAFIDTSHIYKAMPIGLISHIFLKLGAALEFLQEELGLRHGDVKDFNVMIRENAANPEFPDPVLVDFGTAFKADVDTGPSKYDRRNFCRMIYVLTERHTDNEKVCGCPGKHPEGWKEFVQAMKDDRKKTSEKSMREILKTFKGRTLGYKNSMQAHEIIHVRHVLQTEVDVAMDEEGIEDSEIKLSIFQEK</sequence>
<reference evidence="2" key="1">
    <citation type="journal article" date="2020" name="Stud. Mycol.">
        <title>101 Dothideomycetes genomes: a test case for predicting lifestyles and emergence of pathogens.</title>
        <authorList>
            <person name="Haridas S."/>
            <person name="Albert R."/>
            <person name="Binder M."/>
            <person name="Bloem J."/>
            <person name="Labutti K."/>
            <person name="Salamov A."/>
            <person name="Andreopoulos B."/>
            <person name="Baker S."/>
            <person name="Barry K."/>
            <person name="Bills G."/>
            <person name="Bluhm B."/>
            <person name="Cannon C."/>
            <person name="Castanera R."/>
            <person name="Culley D."/>
            <person name="Daum C."/>
            <person name="Ezra D."/>
            <person name="Gonzalez J."/>
            <person name="Henrissat B."/>
            <person name="Kuo A."/>
            <person name="Liang C."/>
            <person name="Lipzen A."/>
            <person name="Lutzoni F."/>
            <person name="Magnuson J."/>
            <person name="Mondo S."/>
            <person name="Nolan M."/>
            <person name="Ohm R."/>
            <person name="Pangilinan J."/>
            <person name="Park H.-J."/>
            <person name="Ramirez L."/>
            <person name="Alfaro M."/>
            <person name="Sun H."/>
            <person name="Tritt A."/>
            <person name="Yoshinaga Y."/>
            <person name="Zwiers L.-H."/>
            <person name="Turgeon B."/>
            <person name="Goodwin S."/>
            <person name="Spatafora J."/>
            <person name="Crous P."/>
            <person name="Grigoriev I."/>
        </authorList>
    </citation>
    <scope>NUCLEOTIDE SEQUENCE</scope>
    <source>
        <strain evidence="2">CBS 109.77</strain>
    </source>
</reference>
<evidence type="ECO:0000259" key="1">
    <source>
        <dbReference type="PROSITE" id="PS50011"/>
    </source>
</evidence>
<organism evidence="2 3">
    <name type="scientific">Melanomma pulvis-pyrius CBS 109.77</name>
    <dbReference type="NCBI Taxonomy" id="1314802"/>
    <lineage>
        <taxon>Eukaryota</taxon>
        <taxon>Fungi</taxon>
        <taxon>Dikarya</taxon>
        <taxon>Ascomycota</taxon>
        <taxon>Pezizomycotina</taxon>
        <taxon>Dothideomycetes</taxon>
        <taxon>Pleosporomycetidae</taxon>
        <taxon>Pleosporales</taxon>
        <taxon>Melanommataceae</taxon>
        <taxon>Melanomma</taxon>
    </lineage>
</organism>
<dbReference type="PROSITE" id="PS50011">
    <property type="entry name" value="PROTEIN_KINASE_DOM"/>
    <property type="match status" value="1"/>
</dbReference>
<proteinExistence type="predicted"/>
<dbReference type="SUPFAM" id="SSF56112">
    <property type="entry name" value="Protein kinase-like (PK-like)"/>
    <property type="match status" value="1"/>
</dbReference>
<dbReference type="GO" id="GO:0004672">
    <property type="term" value="F:protein kinase activity"/>
    <property type="evidence" value="ECO:0007669"/>
    <property type="project" value="InterPro"/>
</dbReference>
<dbReference type="AlphaFoldDB" id="A0A6A6XR15"/>
<dbReference type="GO" id="GO:0005524">
    <property type="term" value="F:ATP binding"/>
    <property type="evidence" value="ECO:0007669"/>
    <property type="project" value="InterPro"/>
</dbReference>
<feature type="domain" description="Protein kinase" evidence="1">
    <location>
        <begin position="19"/>
        <end position="328"/>
    </location>
</feature>
<evidence type="ECO:0000313" key="2">
    <source>
        <dbReference type="EMBL" id="KAF2798809.1"/>
    </source>
</evidence>